<dbReference type="SUPFAM" id="SSF47616">
    <property type="entry name" value="GST C-terminal domain-like"/>
    <property type="match status" value="1"/>
</dbReference>
<dbReference type="InterPro" id="IPR036249">
    <property type="entry name" value="Thioredoxin-like_sf"/>
</dbReference>
<dbReference type="InterPro" id="IPR036282">
    <property type="entry name" value="Glutathione-S-Trfase_C_sf"/>
</dbReference>
<dbReference type="PANTHER" id="PTHR44051:SF8">
    <property type="entry name" value="GLUTATHIONE S-TRANSFERASE GSTA"/>
    <property type="match status" value="1"/>
</dbReference>
<dbReference type="CDD" id="cd03188">
    <property type="entry name" value="GST_C_Beta"/>
    <property type="match status" value="1"/>
</dbReference>
<keyword evidence="4" id="KW-0496">Mitochondrion</keyword>
<accession>A0A3P3XZ28</accession>
<evidence type="ECO:0000313" key="5">
    <source>
        <dbReference type="Proteomes" id="UP000290189"/>
    </source>
</evidence>
<dbReference type="SUPFAM" id="SSF52833">
    <property type="entry name" value="Thioredoxin-like"/>
    <property type="match status" value="1"/>
</dbReference>
<feature type="domain" description="GST C-terminal" evidence="3">
    <location>
        <begin position="96"/>
        <end position="213"/>
    </location>
</feature>
<name>A0A3P3XZ28_PLABS</name>
<sequence length="213" mass="23235">MVATLYYAPVSCSACNFIVAHKAGLIGSKIDVYEVDIATHTVLTGPNKGADFYQINPKGNVPCLVLDDATILNENAATLQWIADQALESELGRAAGTNENYLVQSKVSYIASEVHAMLVPFFTPGTPDQVQQWAKAKLVSKLDYLSKHELGNNKTYYLVGNTFSIADSYLYISLSLLKFIGIDIVAYPTLKTYFDHIAALEFVNSAHAAMSAQ</sequence>
<evidence type="ECO:0000256" key="1">
    <source>
        <dbReference type="ARBA" id="ARBA00007409"/>
    </source>
</evidence>
<reference evidence="4 5" key="1">
    <citation type="submission" date="2018-03" db="EMBL/GenBank/DDBJ databases">
        <authorList>
            <person name="Fogelqvist J."/>
        </authorList>
    </citation>
    <scope>NUCLEOTIDE SEQUENCE [LARGE SCALE GENOMIC DNA]</scope>
</reference>
<dbReference type="EMBL" id="OVEO01000001">
    <property type="protein sequence ID" value="SPQ93211.1"/>
    <property type="molecule type" value="Genomic_DNA"/>
</dbReference>
<dbReference type="Gene3D" id="1.20.1050.10">
    <property type="match status" value="1"/>
</dbReference>
<organism evidence="4 5">
    <name type="scientific">Plasmodiophora brassicae</name>
    <name type="common">Clubroot disease agent</name>
    <dbReference type="NCBI Taxonomy" id="37360"/>
    <lineage>
        <taxon>Eukaryota</taxon>
        <taxon>Sar</taxon>
        <taxon>Rhizaria</taxon>
        <taxon>Endomyxa</taxon>
        <taxon>Phytomyxea</taxon>
        <taxon>Plasmodiophorida</taxon>
        <taxon>Plasmodiophoridae</taxon>
        <taxon>Plasmodiophora</taxon>
    </lineage>
</organism>
<dbReference type="Pfam" id="PF13409">
    <property type="entry name" value="GST_N_2"/>
    <property type="match status" value="1"/>
</dbReference>
<proteinExistence type="inferred from homology"/>
<dbReference type="Pfam" id="PF14497">
    <property type="entry name" value="GST_C_3"/>
    <property type="match status" value="1"/>
</dbReference>
<dbReference type="AlphaFoldDB" id="A0A3P3XZ28"/>
<dbReference type="InterPro" id="IPR004046">
    <property type="entry name" value="GST_C"/>
</dbReference>
<evidence type="ECO:0000259" key="3">
    <source>
        <dbReference type="PROSITE" id="PS50405"/>
    </source>
</evidence>
<evidence type="ECO:0000259" key="2">
    <source>
        <dbReference type="PROSITE" id="PS50404"/>
    </source>
</evidence>
<dbReference type="Gene3D" id="3.40.30.10">
    <property type="entry name" value="Glutaredoxin"/>
    <property type="match status" value="1"/>
</dbReference>
<dbReference type="Proteomes" id="UP000290189">
    <property type="component" value="Unassembled WGS sequence"/>
</dbReference>
<dbReference type="CDD" id="cd03057">
    <property type="entry name" value="GST_N_Beta"/>
    <property type="match status" value="1"/>
</dbReference>
<dbReference type="PROSITE" id="PS50404">
    <property type="entry name" value="GST_NTER"/>
    <property type="match status" value="1"/>
</dbReference>
<evidence type="ECO:0008006" key="6">
    <source>
        <dbReference type="Google" id="ProtNLM"/>
    </source>
</evidence>
<dbReference type="InterPro" id="IPR004045">
    <property type="entry name" value="Glutathione_S-Trfase_N"/>
</dbReference>
<evidence type="ECO:0000313" key="4">
    <source>
        <dbReference type="EMBL" id="SPQ93211.1"/>
    </source>
</evidence>
<gene>
    <name evidence="4" type="ORF">PLBR_LOCUS426</name>
</gene>
<protein>
    <recommendedName>
        <fullName evidence="6">GST C-terminal domain-containing protein</fullName>
    </recommendedName>
</protein>
<feature type="domain" description="GST N-terminal" evidence="2">
    <location>
        <begin position="1"/>
        <end position="90"/>
    </location>
</feature>
<dbReference type="PANTHER" id="PTHR44051">
    <property type="entry name" value="GLUTATHIONE S-TRANSFERASE-RELATED"/>
    <property type="match status" value="1"/>
</dbReference>
<dbReference type="PROSITE" id="PS50405">
    <property type="entry name" value="GST_CTER"/>
    <property type="match status" value="1"/>
</dbReference>
<geneLocation type="mitochondrion" evidence="4"/>
<comment type="similarity">
    <text evidence="1">Belongs to the GST superfamily.</text>
</comment>
<dbReference type="InterPro" id="IPR010987">
    <property type="entry name" value="Glutathione-S-Trfase_C-like"/>
</dbReference>